<reference evidence="8 9" key="1">
    <citation type="journal article" date="2015" name="Genome Announc.">
        <title>Draft Genome Sequence of Norvancomycin-Producing Strain Amycolatopsis orientalis CPCC200066.</title>
        <authorList>
            <person name="Lei X."/>
            <person name="Yuan F."/>
            <person name="Shi Y."/>
            <person name="Li X."/>
            <person name="Wang L."/>
            <person name="Hong B."/>
        </authorList>
    </citation>
    <scope>NUCLEOTIDE SEQUENCE [LARGE SCALE GENOMIC DNA]</scope>
    <source>
        <strain evidence="8 9">B-37</strain>
    </source>
</reference>
<dbReference type="Proteomes" id="UP000093695">
    <property type="component" value="Chromosome"/>
</dbReference>
<keyword evidence="9" id="KW-1185">Reference proteome</keyword>
<evidence type="ECO:0000313" key="8">
    <source>
        <dbReference type="EMBL" id="ANN15504.1"/>
    </source>
</evidence>
<evidence type="ECO:0000256" key="2">
    <source>
        <dbReference type="ARBA" id="ARBA00022692"/>
    </source>
</evidence>
<dbReference type="GO" id="GO:0016020">
    <property type="term" value="C:membrane"/>
    <property type="evidence" value="ECO:0007669"/>
    <property type="project" value="UniProtKB-SubCell"/>
</dbReference>
<evidence type="ECO:0000256" key="3">
    <source>
        <dbReference type="ARBA" id="ARBA00022989"/>
    </source>
</evidence>
<dbReference type="Pfam" id="PF04116">
    <property type="entry name" value="FA_hydroxylase"/>
    <property type="match status" value="1"/>
</dbReference>
<feature type="transmembrane region" description="Helical" evidence="6">
    <location>
        <begin position="105"/>
        <end position="126"/>
    </location>
</feature>
<dbReference type="eggNOG" id="COG3000">
    <property type="taxonomic scope" value="Bacteria"/>
</dbReference>
<evidence type="ECO:0000259" key="7">
    <source>
        <dbReference type="Pfam" id="PF04116"/>
    </source>
</evidence>
<dbReference type="AlphaFoldDB" id="A0A193BTJ9"/>
<evidence type="ECO:0000256" key="5">
    <source>
        <dbReference type="SAM" id="MobiDB-lite"/>
    </source>
</evidence>
<dbReference type="GO" id="GO:0005506">
    <property type="term" value="F:iron ion binding"/>
    <property type="evidence" value="ECO:0007669"/>
    <property type="project" value="InterPro"/>
</dbReference>
<dbReference type="GO" id="GO:0008610">
    <property type="term" value="P:lipid biosynthetic process"/>
    <property type="evidence" value="ECO:0007669"/>
    <property type="project" value="InterPro"/>
</dbReference>
<sequence>MRTLVRYGYVPFMLLAVNGAGVAIAAAGASKLWLVGLVFLAIAVSFAAERVLPYRQEWNAARGDDRRDAVHAAVNESLTIASLAVVPVLTAITPFDGIWPGEWPFVVQVLAAILVADLGITLVHLASHKIPALWRLHAVHHSVKRAYGFNGLMKHPLHQTLETAVGFTPLILLGMPTSVAYAVALCAVVQLLLQHSNVDYRVGPLRLVLALNQAHRFHHLKWAGVGDVNFGLFTLLWDHLLGTYSYDPKRQFTSDDLGMAAKPNYPDAYLAQLAEPFRSSGACTSDDAKAPTEPAAPTSH</sequence>
<protein>
    <submittedName>
        <fullName evidence="8">Fatty acid hydroxylase</fullName>
    </submittedName>
</protein>
<feature type="transmembrane region" description="Helical" evidence="6">
    <location>
        <begin position="73"/>
        <end position="93"/>
    </location>
</feature>
<evidence type="ECO:0000313" key="9">
    <source>
        <dbReference type="Proteomes" id="UP000093695"/>
    </source>
</evidence>
<keyword evidence="3 6" id="KW-1133">Transmembrane helix</keyword>
<feature type="transmembrane region" description="Helical" evidence="6">
    <location>
        <begin position="170"/>
        <end position="193"/>
    </location>
</feature>
<organism evidence="8 9">
    <name type="scientific">Amycolatopsis orientalis</name>
    <name type="common">Nocardia orientalis</name>
    <dbReference type="NCBI Taxonomy" id="31958"/>
    <lineage>
        <taxon>Bacteria</taxon>
        <taxon>Bacillati</taxon>
        <taxon>Actinomycetota</taxon>
        <taxon>Actinomycetes</taxon>
        <taxon>Pseudonocardiales</taxon>
        <taxon>Pseudonocardiaceae</taxon>
        <taxon>Amycolatopsis</taxon>
    </lineage>
</organism>
<gene>
    <name evidence="8" type="ORF">SD37_07425</name>
</gene>
<proteinExistence type="predicted"/>
<dbReference type="InterPro" id="IPR050307">
    <property type="entry name" value="Sterol_Desaturase_Related"/>
</dbReference>
<keyword evidence="4 6" id="KW-0472">Membrane</keyword>
<keyword evidence="2 6" id="KW-0812">Transmembrane</keyword>
<feature type="transmembrane region" description="Helical" evidence="6">
    <location>
        <begin position="32"/>
        <end position="52"/>
    </location>
</feature>
<dbReference type="InterPro" id="IPR006694">
    <property type="entry name" value="Fatty_acid_hydroxylase"/>
</dbReference>
<dbReference type="KEGG" id="aori:SD37_07425"/>
<dbReference type="EMBL" id="CP016174">
    <property type="protein sequence ID" value="ANN15504.1"/>
    <property type="molecule type" value="Genomic_DNA"/>
</dbReference>
<feature type="region of interest" description="Disordered" evidence="5">
    <location>
        <begin position="280"/>
        <end position="300"/>
    </location>
</feature>
<dbReference type="STRING" id="31958.SD37_07425"/>
<dbReference type="GO" id="GO:0016491">
    <property type="term" value="F:oxidoreductase activity"/>
    <property type="evidence" value="ECO:0007669"/>
    <property type="project" value="InterPro"/>
</dbReference>
<evidence type="ECO:0000256" key="1">
    <source>
        <dbReference type="ARBA" id="ARBA00004370"/>
    </source>
</evidence>
<feature type="transmembrane region" description="Helical" evidence="6">
    <location>
        <begin position="7"/>
        <end position="26"/>
    </location>
</feature>
<evidence type="ECO:0000256" key="4">
    <source>
        <dbReference type="ARBA" id="ARBA00023136"/>
    </source>
</evidence>
<comment type="subcellular location">
    <subcellularLocation>
        <location evidence="1">Membrane</location>
    </subcellularLocation>
</comment>
<evidence type="ECO:0000256" key="6">
    <source>
        <dbReference type="SAM" id="Phobius"/>
    </source>
</evidence>
<feature type="domain" description="Fatty acid hydroxylase" evidence="7">
    <location>
        <begin position="110"/>
        <end position="243"/>
    </location>
</feature>
<accession>A0A193BTJ9</accession>
<name>A0A193BTJ9_AMYOR</name>
<dbReference type="PANTHER" id="PTHR11863">
    <property type="entry name" value="STEROL DESATURASE"/>
    <property type="match status" value="1"/>
</dbReference>
<dbReference type="RefSeq" id="WP_044852424.1">
    <property type="nucleotide sequence ID" value="NZ_CP016174.1"/>
</dbReference>